<feature type="region of interest" description="Disordered" evidence="1">
    <location>
        <begin position="90"/>
        <end position="127"/>
    </location>
</feature>
<evidence type="ECO:0000313" key="3">
    <source>
        <dbReference type="EMBL" id="AFZ66667.1"/>
    </source>
</evidence>
<dbReference type="HOGENOM" id="CLU_2141796_0_0_0"/>
<dbReference type="PATRIC" id="fig|937777.3.peg.1108"/>
<keyword evidence="2" id="KW-0472">Membrane</keyword>
<dbReference type="STRING" id="937777.Deipe_1105"/>
<dbReference type="AlphaFoldDB" id="L0A0I5"/>
<reference evidence="4" key="1">
    <citation type="submission" date="2012-03" db="EMBL/GenBank/DDBJ databases">
        <title>Complete sequence of chromosome of Deinococcus peraridilitoris DSM 19664.</title>
        <authorList>
            <person name="Lucas S."/>
            <person name="Copeland A."/>
            <person name="Lapidus A."/>
            <person name="Glavina del Rio T."/>
            <person name="Dalin E."/>
            <person name="Tice H."/>
            <person name="Bruce D."/>
            <person name="Goodwin L."/>
            <person name="Pitluck S."/>
            <person name="Peters L."/>
            <person name="Mikhailova N."/>
            <person name="Lu M."/>
            <person name="Kyrpides N."/>
            <person name="Mavromatis K."/>
            <person name="Ivanova N."/>
            <person name="Brettin T."/>
            <person name="Detter J.C."/>
            <person name="Han C."/>
            <person name="Larimer F."/>
            <person name="Land M."/>
            <person name="Hauser L."/>
            <person name="Markowitz V."/>
            <person name="Cheng J.-F."/>
            <person name="Hugenholtz P."/>
            <person name="Woyke T."/>
            <person name="Wu D."/>
            <person name="Pukall R."/>
            <person name="Steenblock K."/>
            <person name="Brambilla E."/>
            <person name="Klenk H.-P."/>
            <person name="Eisen J.A."/>
        </authorList>
    </citation>
    <scope>NUCLEOTIDE SEQUENCE [LARGE SCALE GENOMIC DNA]</scope>
    <source>
        <strain evidence="4">DSM 19664 / LMG 22246 / CIP 109416 / KR-200</strain>
    </source>
</reference>
<dbReference type="EMBL" id="CP003382">
    <property type="protein sequence ID" value="AFZ66667.1"/>
    <property type="molecule type" value="Genomic_DNA"/>
</dbReference>
<keyword evidence="2" id="KW-1133">Transmembrane helix</keyword>
<feature type="transmembrane region" description="Helical" evidence="2">
    <location>
        <begin position="68"/>
        <end position="87"/>
    </location>
</feature>
<accession>L0A0I5</accession>
<evidence type="ECO:0000313" key="4">
    <source>
        <dbReference type="Proteomes" id="UP000010467"/>
    </source>
</evidence>
<dbReference type="KEGG" id="dpd:Deipe_1105"/>
<protein>
    <submittedName>
        <fullName evidence="3">Uncharacterized protein</fullName>
    </submittedName>
</protein>
<evidence type="ECO:0000256" key="1">
    <source>
        <dbReference type="SAM" id="MobiDB-lite"/>
    </source>
</evidence>
<dbReference type="RefSeq" id="WP_015234975.1">
    <property type="nucleotide sequence ID" value="NC_019793.1"/>
</dbReference>
<dbReference type="Proteomes" id="UP000010467">
    <property type="component" value="Chromosome"/>
</dbReference>
<gene>
    <name evidence="3" type="ordered locus">Deipe_1105</name>
</gene>
<proteinExistence type="predicted"/>
<keyword evidence="2" id="KW-0812">Transmembrane</keyword>
<feature type="transmembrane region" description="Helical" evidence="2">
    <location>
        <begin position="38"/>
        <end position="56"/>
    </location>
</feature>
<keyword evidence="4" id="KW-1185">Reference proteome</keyword>
<evidence type="ECO:0000256" key="2">
    <source>
        <dbReference type="SAM" id="Phobius"/>
    </source>
</evidence>
<sequence length="127" mass="14270">MNRRFDDLRHFVQRTRLWRWLTTPDPAPGFTLKKVGRLFAKSLLFALIAVSLQLLLRALGLEFVDTTWGTLLVVLLVYIPFARILSVDFAPPPPRARPGGKSLGSKAGTSRVKKRKYAGVKKSGPRL</sequence>
<name>L0A0I5_DEIPD</name>
<organism evidence="3 4">
    <name type="scientific">Deinococcus peraridilitoris (strain DSM 19664 / LMG 22246 / CIP 109416 / KR-200)</name>
    <dbReference type="NCBI Taxonomy" id="937777"/>
    <lineage>
        <taxon>Bacteria</taxon>
        <taxon>Thermotogati</taxon>
        <taxon>Deinococcota</taxon>
        <taxon>Deinococci</taxon>
        <taxon>Deinococcales</taxon>
        <taxon>Deinococcaceae</taxon>
        <taxon>Deinococcus</taxon>
    </lineage>
</organism>
<feature type="compositionally biased region" description="Basic residues" evidence="1">
    <location>
        <begin position="111"/>
        <end position="127"/>
    </location>
</feature>